<dbReference type="EMBL" id="JAVRJZ010000007">
    <property type="protein sequence ID" value="KAK2720723.1"/>
    <property type="molecule type" value="Genomic_DNA"/>
</dbReference>
<proteinExistence type="predicted"/>
<gene>
    <name evidence="2" type="ORF">QYM36_004570</name>
</gene>
<dbReference type="InterPro" id="IPR016187">
    <property type="entry name" value="CTDL_fold"/>
</dbReference>
<dbReference type="Gene3D" id="3.10.100.10">
    <property type="entry name" value="Mannose-Binding Protein A, subunit A"/>
    <property type="match status" value="2"/>
</dbReference>
<organism evidence="2 3">
    <name type="scientific">Artemia franciscana</name>
    <name type="common">Brine shrimp</name>
    <name type="synonym">Artemia sanfranciscana</name>
    <dbReference type="NCBI Taxonomy" id="6661"/>
    <lineage>
        <taxon>Eukaryota</taxon>
        <taxon>Metazoa</taxon>
        <taxon>Ecdysozoa</taxon>
        <taxon>Arthropoda</taxon>
        <taxon>Crustacea</taxon>
        <taxon>Branchiopoda</taxon>
        <taxon>Anostraca</taxon>
        <taxon>Artemiidae</taxon>
        <taxon>Artemia</taxon>
    </lineage>
</organism>
<dbReference type="Proteomes" id="UP001187531">
    <property type="component" value="Unassembled WGS sequence"/>
</dbReference>
<dbReference type="SMART" id="SM00034">
    <property type="entry name" value="CLECT"/>
    <property type="match status" value="2"/>
</dbReference>
<accession>A0AA88I3W6</accession>
<feature type="domain" description="C-type lectin" evidence="1">
    <location>
        <begin position="175"/>
        <end position="269"/>
    </location>
</feature>
<dbReference type="CDD" id="cd00037">
    <property type="entry name" value="CLECT"/>
    <property type="match status" value="2"/>
</dbReference>
<dbReference type="InterPro" id="IPR050111">
    <property type="entry name" value="C-type_lectin/snaclec_domain"/>
</dbReference>
<dbReference type="SUPFAM" id="SSF56436">
    <property type="entry name" value="C-type lectin-like"/>
    <property type="match status" value="2"/>
</dbReference>
<dbReference type="PROSITE" id="PS50041">
    <property type="entry name" value="C_TYPE_LECTIN_2"/>
    <property type="match status" value="2"/>
</dbReference>
<protein>
    <recommendedName>
        <fullName evidence="1">C-type lectin domain-containing protein</fullName>
    </recommendedName>
</protein>
<evidence type="ECO:0000259" key="1">
    <source>
        <dbReference type="PROSITE" id="PS50041"/>
    </source>
</evidence>
<evidence type="ECO:0000313" key="3">
    <source>
        <dbReference type="Proteomes" id="UP001187531"/>
    </source>
</evidence>
<dbReference type="AlphaFoldDB" id="A0AA88I3W6"/>
<keyword evidence="3" id="KW-1185">Reference proteome</keyword>
<name>A0AA88I3W6_ARTSF</name>
<feature type="domain" description="C-type lectin" evidence="1">
    <location>
        <begin position="22"/>
        <end position="145"/>
    </location>
</feature>
<dbReference type="PANTHER" id="PTHR22803">
    <property type="entry name" value="MANNOSE, PHOSPHOLIPASE, LECTIN RECEPTOR RELATED"/>
    <property type="match status" value="1"/>
</dbReference>
<dbReference type="Pfam" id="PF00059">
    <property type="entry name" value="Lectin_C"/>
    <property type="match status" value="2"/>
</dbReference>
<comment type="caution">
    <text evidence="2">The sequence shown here is derived from an EMBL/GenBank/DDBJ whole genome shotgun (WGS) entry which is preliminary data.</text>
</comment>
<evidence type="ECO:0000313" key="2">
    <source>
        <dbReference type="EMBL" id="KAK2720723.1"/>
    </source>
</evidence>
<dbReference type="InterPro" id="IPR016186">
    <property type="entry name" value="C-type_lectin-like/link_sf"/>
</dbReference>
<sequence>MYASKSGFACEDEWDLLCSSENDCSCLQYIEDRATYSLAERVCKGSGAKLPIIHSELKNKFLFVYPDDFSVGAWIGLQKNDNGQFIWANGNPLTWMDFQNWEGGKPVDNGDCVHFVGDSDKPLSPNEDFKWRNSKCSQYRPILCEKEPVRDSSTHLTTMSLTCPQEYKEKCFQDNSCYCYAVKKDTPTYWGDAIAVCRSEDADMVSIHSDDENEYIREIAGMLDFAWIGSLYSSTKWIDGTKMSGYTNWHETYDDHTLGYINLAYGGKWMTVSDFGIKLPFVCKKPKE</sequence>
<reference evidence="2" key="1">
    <citation type="submission" date="2023-07" db="EMBL/GenBank/DDBJ databases">
        <title>Chromosome-level genome assembly of Artemia franciscana.</title>
        <authorList>
            <person name="Jo E."/>
        </authorList>
    </citation>
    <scope>NUCLEOTIDE SEQUENCE</scope>
    <source>
        <tissue evidence="2">Whole body</tissue>
    </source>
</reference>
<dbReference type="InterPro" id="IPR001304">
    <property type="entry name" value="C-type_lectin-like"/>
</dbReference>